<organism evidence="2 3">
    <name type="scientific">Polaribacter glomeratus</name>
    <dbReference type="NCBI Taxonomy" id="102"/>
    <lineage>
        <taxon>Bacteria</taxon>
        <taxon>Pseudomonadati</taxon>
        <taxon>Bacteroidota</taxon>
        <taxon>Flavobacteriia</taxon>
        <taxon>Flavobacteriales</taxon>
        <taxon>Flavobacteriaceae</taxon>
    </lineage>
</organism>
<dbReference type="Pfam" id="PF19578">
    <property type="entry name" value="DUF6090"/>
    <property type="match status" value="1"/>
</dbReference>
<sequence length="256" mass="29927">MIKFFRRIRKTILTENLPEAQKKTTGKYFKYAIGEIVLVVIGILIALQINNWNELQKNKKQELVILTNILQDLKVDEIGLKNIIEKRTKKVVSADIMVSYYHGTPIKNLNDYYYHWTNVLYWEEHNPRNIAFKELVNAGNVSILKNTEIRNSLLEINASYDELFAVRKHLYDDYMIYLYAPFSTIFDYENGIKVWVNPDIKLDLSLEDVNSALQSKVIKNGFTLASFNNTDLKDKTVLILKTVKKTRSLIEKELKE</sequence>
<protein>
    <submittedName>
        <fullName evidence="2">Uncharacterized protein</fullName>
    </submittedName>
</protein>
<gene>
    <name evidence="2" type="ORF">BTO16_03905</name>
</gene>
<keyword evidence="1" id="KW-0812">Transmembrane</keyword>
<dbReference type="InterPro" id="IPR045749">
    <property type="entry name" value="DUF6090"/>
</dbReference>
<accession>A0A2S7WVZ8</accession>
<reference evidence="2 3" key="1">
    <citation type="submission" date="2016-12" db="EMBL/GenBank/DDBJ databases">
        <title>Trade-off between light-utilization and light-protection in marine flavobacteria.</title>
        <authorList>
            <person name="Kumagai Y."/>
            <person name="Yoshizawa S."/>
            <person name="Kogure K."/>
            <person name="Iwasaki W."/>
        </authorList>
    </citation>
    <scope>NUCLEOTIDE SEQUENCE [LARGE SCALE GENOMIC DNA]</scope>
    <source>
        <strain evidence="2 3">ATCC 43844</strain>
    </source>
</reference>
<name>A0A2S7WVZ8_9FLAO</name>
<dbReference type="EMBL" id="MSCM01000001">
    <property type="protein sequence ID" value="PQJ81765.1"/>
    <property type="molecule type" value="Genomic_DNA"/>
</dbReference>
<feature type="transmembrane region" description="Helical" evidence="1">
    <location>
        <begin position="28"/>
        <end position="49"/>
    </location>
</feature>
<evidence type="ECO:0000256" key="1">
    <source>
        <dbReference type="SAM" id="Phobius"/>
    </source>
</evidence>
<proteinExistence type="predicted"/>
<keyword evidence="1" id="KW-1133">Transmembrane helix</keyword>
<dbReference type="Proteomes" id="UP000239068">
    <property type="component" value="Unassembled WGS sequence"/>
</dbReference>
<evidence type="ECO:0000313" key="2">
    <source>
        <dbReference type="EMBL" id="PQJ81765.1"/>
    </source>
</evidence>
<keyword evidence="3" id="KW-1185">Reference proteome</keyword>
<comment type="caution">
    <text evidence="2">The sequence shown here is derived from an EMBL/GenBank/DDBJ whole genome shotgun (WGS) entry which is preliminary data.</text>
</comment>
<keyword evidence="1" id="KW-0472">Membrane</keyword>
<dbReference type="AlphaFoldDB" id="A0A2S7WVZ8"/>
<evidence type="ECO:0000313" key="3">
    <source>
        <dbReference type="Proteomes" id="UP000239068"/>
    </source>
</evidence>
<dbReference type="RefSeq" id="WP_211298195.1">
    <property type="nucleotide sequence ID" value="NZ_MSCM01000001.1"/>
</dbReference>